<dbReference type="Proteomes" id="UP000016930">
    <property type="component" value="Unassembled WGS sequence"/>
</dbReference>
<feature type="compositionally biased region" description="Polar residues" evidence="1">
    <location>
        <begin position="45"/>
        <end position="54"/>
    </location>
</feature>
<name>M2RC61_CERS8</name>
<feature type="compositionally biased region" description="Polar residues" evidence="1">
    <location>
        <begin position="169"/>
        <end position="209"/>
    </location>
</feature>
<proteinExistence type="predicted"/>
<feature type="compositionally biased region" description="Basic residues" evidence="1">
    <location>
        <begin position="31"/>
        <end position="43"/>
    </location>
</feature>
<feature type="region of interest" description="Disordered" evidence="1">
    <location>
        <begin position="1"/>
        <end position="81"/>
    </location>
</feature>
<keyword evidence="3" id="KW-1185">Reference proteome</keyword>
<sequence length="345" mass="37679">MGTAKTHSRATDADHSASDTEQRHRDSARASSRRHITRKRKLLHTSVSNKNVTSDTEDDLNPGKSWTRLINGDTAGQSRESKLVAKRRITHLLRAAEYASTASPEMNEQMEQELPVIHSQDHSLAADSRGVSYIDAPDLHDSAITVECPASATSDVYSHQHQNRASLLSGCSQRGSRTVANGQSAMASGSIPSYSAPSKHQGSRPSGQSRHVAPVHEPDASHPAASIAASSSSLDLEGGQLQMVMRICVQEMPTEKICDLIIALCQRIISASGSTKVLELWQQLLTAERRLIQSAQTEDFRRRSQWSEHRYTVTINAVGMAYANPRIPGGNVESGRLNDFRPAFP</sequence>
<organism evidence="2 3">
    <name type="scientific">Ceriporiopsis subvermispora (strain B)</name>
    <name type="common">White-rot fungus</name>
    <name type="synonym">Gelatoporia subvermispora</name>
    <dbReference type="NCBI Taxonomy" id="914234"/>
    <lineage>
        <taxon>Eukaryota</taxon>
        <taxon>Fungi</taxon>
        <taxon>Dikarya</taxon>
        <taxon>Basidiomycota</taxon>
        <taxon>Agaricomycotina</taxon>
        <taxon>Agaricomycetes</taxon>
        <taxon>Polyporales</taxon>
        <taxon>Gelatoporiaceae</taxon>
        <taxon>Gelatoporia</taxon>
    </lineage>
</organism>
<protein>
    <submittedName>
        <fullName evidence="2">Uncharacterized protein</fullName>
    </submittedName>
</protein>
<evidence type="ECO:0000256" key="1">
    <source>
        <dbReference type="SAM" id="MobiDB-lite"/>
    </source>
</evidence>
<accession>M2RC61</accession>
<feature type="region of interest" description="Disordered" evidence="1">
    <location>
        <begin position="169"/>
        <end position="229"/>
    </location>
</feature>
<dbReference type="EMBL" id="KB445799">
    <property type="protein sequence ID" value="EMD35962.1"/>
    <property type="molecule type" value="Genomic_DNA"/>
</dbReference>
<evidence type="ECO:0000313" key="3">
    <source>
        <dbReference type="Proteomes" id="UP000016930"/>
    </source>
</evidence>
<reference evidence="2 3" key="1">
    <citation type="journal article" date="2012" name="Proc. Natl. Acad. Sci. U.S.A.">
        <title>Comparative genomics of Ceriporiopsis subvermispora and Phanerochaete chrysosporium provide insight into selective ligninolysis.</title>
        <authorList>
            <person name="Fernandez-Fueyo E."/>
            <person name="Ruiz-Duenas F.J."/>
            <person name="Ferreira P."/>
            <person name="Floudas D."/>
            <person name="Hibbett D.S."/>
            <person name="Canessa P."/>
            <person name="Larrondo L.F."/>
            <person name="James T.Y."/>
            <person name="Seelenfreund D."/>
            <person name="Lobos S."/>
            <person name="Polanco R."/>
            <person name="Tello M."/>
            <person name="Honda Y."/>
            <person name="Watanabe T."/>
            <person name="Watanabe T."/>
            <person name="Ryu J.S."/>
            <person name="Kubicek C.P."/>
            <person name="Schmoll M."/>
            <person name="Gaskell J."/>
            <person name="Hammel K.E."/>
            <person name="St John F.J."/>
            <person name="Vanden Wymelenberg A."/>
            <person name="Sabat G."/>
            <person name="Splinter BonDurant S."/>
            <person name="Syed K."/>
            <person name="Yadav J.S."/>
            <person name="Doddapaneni H."/>
            <person name="Subramanian V."/>
            <person name="Lavin J.L."/>
            <person name="Oguiza J.A."/>
            <person name="Perez G."/>
            <person name="Pisabarro A.G."/>
            <person name="Ramirez L."/>
            <person name="Santoyo F."/>
            <person name="Master E."/>
            <person name="Coutinho P.M."/>
            <person name="Henrissat B."/>
            <person name="Lombard V."/>
            <person name="Magnuson J.K."/>
            <person name="Kuees U."/>
            <person name="Hori C."/>
            <person name="Igarashi K."/>
            <person name="Samejima M."/>
            <person name="Held B.W."/>
            <person name="Barry K.W."/>
            <person name="LaButti K.M."/>
            <person name="Lapidus A."/>
            <person name="Lindquist E.A."/>
            <person name="Lucas S.M."/>
            <person name="Riley R."/>
            <person name="Salamov A.A."/>
            <person name="Hoffmeister D."/>
            <person name="Schwenk D."/>
            <person name="Hadar Y."/>
            <person name="Yarden O."/>
            <person name="de Vries R.P."/>
            <person name="Wiebenga A."/>
            <person name="Stenlid J."/>
            <person name="Eastwood D."/>
            <person name="Grigoriev I.V."/>
            <person name="Berka R.M."/>
            <person name="Blanchette R.A."/>
            <person name="Kersten P."/>
            <person name="Martinez A.T."/>
            <person name="Vicuna R."/>
            <person name="Cullen D."/>
        </authorList>
    </citation>
    <scope>NUCLEOTIDE SEQUENCE [LARGE SCALE GENOMIC DNA]</scope>
    <source>
        <strain evidence="2 3">B</strain>
    </source>
</reference>
<dbReference type="HOGENOM" id="CLU_804108_0_0_1"/>
<dbReference type="AlphaFoldDB" id="M2RC61"/>
<feature type="compositionally biased region" description="Basic and acidic residues" evidence="1">
    <location>
        <begin position="9"/>
        <end position="28"/>
    </location>
</feature>
<gene>
    <name evidence="2" type="ORF">CERSUDRAFT_74748</name>
</gene>
<evidence type="ECO:0000313" key="2">
    <source>
        <dbReference type="EMBL" id="EMD35962.1"/>
    </source>
</evidence>